<comment type="pathway">
    <text evidence="18">Nucleotide-sugar biosynthesis; UDP-N-acetyl-alpha-D-glucosamine biosynthesis; N-acetyl-alpha-D-glucosamine 1-phosphate from alpha-D-glucosamine 6-phosphate (route II): step 2/2.</text>
</comment>
<evidence type="ECO:0000256" key="11">
    <source>
        <dbReference type="ARBA" id="ARBA00022984"/>
    </source>
</evidence>
<dbReference type="UniPathway" id="UPA00973"/>
<dbReference type="KEGG" id="hdi:HDIA_0915"/>
<reference evidence="21" key="1">
    <citation type="submission" date="2017-09" db="EMBL/GenBank/DDBJ databases">
        <title>Genome sequence of Nannocystis excedens DSM 71.</title>
        <authorList>
            <person name="Blom J."/>
        </authorList>
    </citation>
    <scope>NUCLEOTIDE SEQUENCE [LARGE SCALE GENOMIC DNA]</scope>
    <source>
        <strain evidence="21">type strain: E19</strain>
    </source>
</reference>
<keyword evidence="11 18" id="KW-0573">Peptidoglycan synthesis</keyword>
<dbReference type="InterPro" id="IPR025877">
    <property type="entry name" value="MobA-like_NTP_Trfase"/>
</dbReference>
<evidence type="ECO:0000256" key="5">
    <source>
        <dbReference type="ARBA" id="ARBA00022679"/>
    </source>
</evidence>
<dbReference type="RefSeq" id="WP_099554794.1">
    <property type="nucleotide sequence ID" value="NZ_LT960614.1"/>
</dbReference>
<comment type="function">
    <text evidence="17 18">Catalyzes the last two sequential reactions in the de novo biosynthetic pathway for UDP-N-acetylglucosamine (UDP-GlcNAc). The C-terminal domain catalyzes the transfer of acetyl group from acetyl coenzyme A to glucosamine-1-phosphate (GlcN-1-P) to produce N-acetylglucosamine-1-phosphate (GlcNAc-1-P), which is converted into UDP-GlcNAc by the transfer of uridine 5-monophosphate (from uridine 5-triphosphate), a reaction catalyzed by the N-terminal domain.</text>
</comment>
<keyword evidence="6 18" id="KW-0548">Nucleotidyltransferase</keyword>
<evidence type="ECO:0000256" key="18">
    <source>
        <dbReference type="HAMAP-Rule" id="MF_01631"/>
    </source>
</evidence>
<feature type="binding site" evidence="18">
    <location>
        <position position="318"/>
    </location>
    <ligand>
        <name>UDP-N-acetyl-alpha-D-glucosamine</name>
        <dbReference type="ChEBI" id="CHEBI:57705"/>
    </ligand>
</feature>
<keyword evidence="8 18" id="KW-0677">Repeat</keyword>
<dbReference type="EC" id="2.3.1.157" evidence="18"/>
<dbReference type="GO" id="GO:0071555">
    <property type="term" value="P:cell wall organization"/>
    <property type="evidence" value="ECO:0007669"/>
    <property type="project" value="UniProtKB-KW"/>
</dbReference>
<accession>A0A2C9D2G6</accession>
<dbReference type="UniPathway" id="UPA00113">
    <property type="reaction ID" value="UER00532"/>
</dbReference>
<evidence type="ECO:0000256" key="12">
    <source>
        <dbReference type="ARBA" id="ARBA00023268"/>
    </source>
</evidence>
<dbReference type="NCBIfam" id="TIGR01173">
    <property type="entry name" value="glmU"/>
    <property type="match status" value="1"/>
</dbReference>
<keyword evidence="14 18" id="KW-0961">Cell wall biogenesis/degradation</keyword>
<dbReference type="GO" id="GO:0019134">
    <property type="term" value="F:glucosamine-1-phosphate N-acetyltransferase activity"/>
    <property type="evidence" value="ECO:0007669"/>
    <property type="project" value="UniProtKB-UniRule"/>
</dbReference>
<comment type="subunit">
    <text evidence="18">Homotrimer.</text>
</comment>
<protein>
    <recommendedName>
        <fullName evidence="18">Bifunctional protein GlmU</fullName>
    </recommendedName>
    <domain>
        <recommendedName>
            <fullName evidence="18">UDP-N-acetylglucosamine pyrophosphorylase</fullName>
            <ecNumber evidence="18">2.7.7.23</ecNumber>
        </recommendedName>
        <alternativeName>
            <fullName evidence="18">N-acetylglucosamine-1-phosphate uridyltransferase</fullName>
        </alternativeName>
    </domain>
    <domain>
        <recommendedName>
            <fullName evidence="18">Glucosamine-1-phosphate N-acetyltransferase</fullName>
            <ecNumber evidence="18">2.3.1.157</ecNumber>
        </recommendedName>
    </domain>
</protein>
<dbReference type="HAMAP" id="MF_01631">
    <property type="entry name" value="GlmU"/>
    <property type="match status" value="1"/>
</dbReference>
<evidence type="ECO:0000256" key="10">
    <source>
        <dbReference type="ARBA" id="ARBA00022960"/>
    </source>
</evidence>
<feature type="binding site" evidence="18">
    <location>
        <position position="336"/>
    </location>
    <ligand>
        <name>UDP-N-acetyl-alpha-D-glucosamine</name>
        <dbReference type="ChEBI" id="CHEBI:57705"/>
    </ligand>
</feature>
<comment type="pathway">
    <text evidence="18">Bacterial outer membrane biogenesis; LPS lipid A biosynthesis.</text>
</comment>
<organism evidence="20 21">
    <name type="scientific">Hartmannibacter diazotrophicus</name>
    <dbReference type="NCBI Taxonomy" id="1482074"/>
    <lineage>
        <taxon>Bacteria</taxon>
        <taxon>Pseudomonadati</taxon>
        <taxon>Pseudomonadota</taxon>
        <taxon>Alphaproteobacteria</taxon>
        <taxon>Hyphomicrobiales</taxon>
        <taxon>Pleomorphomonadaceae</taxon>
        <taxon>Hartmannibacter</taxon>
    </lineage>
</organism>
<evidence type="ECO:0000256" key="4">
    <source>
        <dbReference type="ARBA" id="ARBA00022490"/>
    </source>
</evidence>
<keyword evidence="9 18" id="KW-0460">Magnesium</keyword>
<dbReference type="OrthoDB" id="9775031at2"/>
<dbReference type="InterPro" id="IPR029044">
    <property type="entry name" value="Nucleotide-diphossugar_trans"/>
</dbReference>
<feature type="binding site" evidence="18">
    <location>
        <position position="143"/>
    </location>
    <ligand>
        <name>UDP-N-acetyl-alpha-D-glucosamine</name>
        <dbReference type="ChEBI" id="CHEBI:57705"/>
    </ligand>
</feature>
<dbReference type="EC" id="2.7.7.23" evidence="18"/>
<feature type="binding site" evidence="18">
    <location>
        <position position="425"/>
    </location>
    <ligand>
        <name>acetyl-CoA</name>
        <dbReference type="ChEBI" id="CHEBI:57288"/>
    </ligand>
</feature>
<feature type="binding site" evidence="18">
    <location>
        <position position="390"/>
    </location>
    <ligand>
        <name>acetyl-CoA</name>
        <dbReference type="ChEBI" id="CHEBI:57288"/>
    </ligand>
</feature>
<keyword evidence="13 18" id="KW-0012">Acyltransferase</keyword>
<feature type="binding site" evidence="18">
    <location>
        <begin position="10"/>
        <end position="13"/>
    </location>
    <ligand>
        <name>UDP-N-acetyl-alpha-D-glucosamine</name>
        <dbReference type="ChEBI" id="CHEBI:57705"/>
    </ligand>
</feature>
<feature type="binding site" evidence="18">
    <location>
        <position position="362"/>
    </location>
    <ligand>
        <name>UDP-N-acetyl-alpha-D-glucosamine</name>
        <dbReference type="ChEBI" id="CHEBI:57705"/>
    </ligand>
</feature>
<dbReference type="SUPFAM" id="SSF53448">
    <property type="entry name" value="Nucleotide-diphospho-sugar transferases"/>
    <property type="match status" value="1"/>
</dbReference>
<dbReference type="InterPro" id="IPR005882">
    <property type="entry name" value="Bifunctional_GlmU"/>
</dbReference>
<keyword evidence="10 18" id="KW-0133">Cell shape</keyword>
<evidence type="ECO:0000256" key="14">
    <source>
        <dbReference type="ARBA" id="ARBA00023316"/>
    </source>
</evidence>
<feature type="region of interest" description="Linker" evidence="18">
    <location>
        <begin position="232"/>
        <end position="252"/>
    </location>
</feature>
<dbReference type="InterPro" id="IPR011004">
    <property type="entry name" value="Trimer_LpxA-like_sf"/>
</dbReference>
<comment type="subcellular location">
    <subcellularLocation>
        <location evidence="1 18">Cytoplasm</location>
    </subcellularLocation>
</comment>
<feature type="binding site" evidence="18">
    <location>
        <position position="107"/>
    </location>
    <ligand>
        <name>Mg(2+)</name>
        <dbReference type="ChEBI" id="CHEBI:18420"/>
    </ligand>
</feature>
<feature type="binding site" evidence="18">
    <location>
        <begin position="82"/>
        <end position="83"/>
    </location>
    <ligand>
        <name>UDP-N-acetyl-alpha-D-glucosamine</name>
        <dbReference type="ChEBI" id="CHEBI:57705"/>
    </ligand>
</feature>
<evidence type="ECO:0000256" key="1">
    <source>
        <dbReference type="ARBA" id="ARBA00004496"/>
    </source>
</evidence>
<dbReference type="PANTHER" id="PTHR43584">
    <property type="entry name" value="NUCLEOTIDYL TRANSFERASE"/>
    <property type="match status" value="1"/>
</dbReference>
<evidence type="ECO:0000313" key="21">
    <source>
        <dbReference type="Proteomes" id="UP000223606"/>
    </source>
</evidence>
<dbReference type="AlphaFoldDB" id="A0A2C9D2G6"/>
<proteinExistence type="inferred from homology"/>
<dbReference type="GO" id="GO:0005737">
    <property type="term" value="C:cytoplasm"/>
    <property type="evidence" value="ECO:0007669"/>
    <property type="project" value="UniProtKB-SubCell"/>
</dbReference>
<evidence type="ECO:0000256" key="3">
    <source>
        <dbReference type="ARBA" id="ARBA00007947"/>
    </source>
</evidence>
<feature type="binding site" evidence="18">
    <location>
        <position position="408"/>
    </location>
    <ligand>
        <name>acetyl-CoA</name>
        <dbReference type="ChEBI" id="CHEBI:57288"/>
    </ligand>
</feature>
<comment type="similarity">
    <text evidence="2 18">In the C-terminal section; belongs to the transferase hexapeptide repeat family.</text>
</comment>
<feature type="binding site" evidence="18">
    <location>
        <position position="77"/>
    </location>
    <ligand>
        <name>UDP-N-acetyl-alpha-D-glucosamine</name>
        <dbReference type="ChEBI" id="CHEBI:57705"/>
    </ligand>
</feature>
<dbReference type="GO" id="GO:0000287">
    <property type="term" value="F:magnesium ion binding"/>
    <property type="evidence" value="ECO:0007669"/>
    <property type="project" value="UniProtKB-UniRule"/>
</dbReference>
<evidence type="ECO:0000256" key="2">
    <source>
        <dbReference type="ARBA" id="ARBA00007707"/>
    </source>
</evidence>
<dbReference type="Proteomes" id="UP000223606">
    <property type="component" value="Chromosome 1"/>
</dbReference>
<feature type="binding site" evidence="18">
    <location>
        <position position="351"/>
    </location>
    <ligand>
        <name>UDP-N-acetyl-alpha-D-glucosamine</name>
        <dbReference type="ChEBI" id="CHEBI:57705"/>
    </ligand>
</feature>
<name>A0A2C9D2G6_9HYPH</name>
<dbReference type="PANTHER" id="PTHR43584:SF3">
    <property type="entry name" value="BIFUNCTIONAL PROTEIN GLMU"/>
    <property type="match status" value="1"/>
</dbReference>
<keyword evidence="21" id="KW-1185">Reference proteome</keyword>
<sequence length="452" mass="46483">MTSSCLAIILAAGEGTRMRSSLPKVLHPVAGRAMIDHVVDAAKAGGADKVAVVIGSGAETVRSHLGKSHGDALLFEQTERLGTAHAVLAAKNALVEADGSVLVLFGDNPLIRPGTIAAMLQALAAGNDLVVLGFEPENPTGYGRLVSENGKLVRIVEEKDADAPTRAVRLCNAGIMGFKGAHLPALLERIGNANAKKEYYLTDAVEIAVKAGLSTTVVLGDAIEVQGVNDRVQLAKAEADFQAARRLAAMREGATLIAPETVFFSHDTKLGRDVTVEPNVVFGPGVTVADGVSIRAFSHLEAAHVASGAIIGPYARLRPGADIGENAHIGNFVEIKNADIAEGAKVNHLTYIGDASVGAGSNIGAGTITCNYDGTFKHRTTIGAGVFVGSHTTLVAPVSVGDGGYTAAGSVVTKDVPAEALAFGRAHQINKPGRAAKIRADLAAKKAAKTSP</sequence>
<dbReference type="GO" id="GO:0016020">
    <property type="term" value="C:membrane"/>
    <property type="evidence" value="ECO:0007669"/>
    <property type="project" value="GOC"/>
</dbReference>
<feature type="binding site" evidence="18">
    <location>
        <position position="157"/>
    </location>
    <ligand>
        <name>UDP-N-acetyl-alpha-D-glucosamine</name>
        <dbReference type="ChEBI" id="CHEBI:57705"/>
    </ligand>
</feature>
<feature type="binding site" evidence="18">
    <location>
        <begin position="371"/>
        <end position="372"/>
    </location>
    <ligand>
        <name>acetyl-CoA</name>
        <dbReference type="ChEBI" id="CHEBI:57288"/>
    </ligand>
</feature>
<comment type="pathway">
    <text evidence="18">Nucleotide-sugar biosynthesis; UDP-N-acetyl-alpha-D-glucosamine biosynthesis; UDP-N-acetyl-alpha-D-glucosamine from N-acetyl-alpha-D-glucosamine 1-phosphate: step 1/1.</text>
</comment>
<evidence type="ECO:0000313" key="20">
    <source>
        <dbReference type="EMBL" id="SON54456.1"/>
    </source>
</evidence>
<evidence type="ECO:0000256" key="16">
    <source>
        <dbReference type="ARBA" id="ARBA00048493"/>
    </source>
</evidence>
<feature type="binding site" evidence="18">
    <location>
        <position position="229"/>
    </location>
    <ligand>
        <name>Mg(2+)</name>
        <dbReference type="ChEBI" id="CHEBI:18420"/>
    </ligand>
</feature>
<evidence type="ECO:0000256" key="13">
    <source>
        <dbReference type="ARBA" id="ARBA00023315"/>
    </source>
</evidence>
<feature type="binding site" evidence="18">
    <location>
        <position position="24"/>
    </location>
    <ligand>
        <name>UDP-N-acetyl-alpha-D-glucosamine</name>
        <dbReference type="ChEBI" id="CHEBI:57705"/>
    </ligand>
</feature>
<dbReference type="Pfam" id="PF14602">
    <property type="entry name" value="Hexapep_2"/>
    <property type="match status" value="1"/>
</dbReference>
<feature type="domain" description="MobA-like NTP transferase" evidence="19">
    <location>
        <begin position="7"/>
        <end position="135"/>
    </location>
</feature>
<evidence type="ECO:0000256" key="8">
    <source>
        <dbReference type="ARBA" id="ARBA00022737"/>
    </source>
</evidence>
<feature type="binding site" evidence="18">
    <location>
        <position position="229"/>
    </location>
    <ligand>
        <name>UDP-N-acetyl-alpha-D-glucosamine</name>
        <dbReference type="ChEBI" id="CHEBI:57705"/>
    </ligand>
</feature>
<evidence type="ECO:0000256" key="9">
    <source>
        <dbReference type="ARBA" id="ARBA00022842"/>
    </source>
</evidence>
<evidence type="ECO:0000259" key="19">
    <source>
        <dbReference type="Pfam" id="PF12804"/>
    </source>
</evidence>
<dbReference type="NCBIfam" id="NF010933">
    <property type="entry name" value="PRK14353.1"/>
    <property type="match status" value="1"/>
</dbReference>
<evidence type="ECO:0000256" key="7">
    <source>
        <dbReference type="ARBA" id="ARBA00022723"/>
    </source>
</evidence>
<comment type="catalytic activity">
    <reaction evidence="16 18">
        <text>N-acetyl-alpha-D-glucosamine 1-phosphate + UTP + H(+) = UDP-N-acetyl-alpha-D-glucosamine + diphosphate</text>
        <dbReference type="Rhea" id="RHEA:13509"/>
        <dbReference type="ChEBI" id="CHEBI:15378"/>
        <dbReference type="ChEBI" id="CHEBI:33019"/>
        <dbReference type="ChEBI" id="CHEBI:46398"/>
        <dbReference type="ChEBI" id="CHEBI:57705"/>
        <dbReference type="ChEBI" id="CHEBI:57776"/>
        <dbReference type="EC" id="2.7.7.23"/>
    </reaction>
</comment>
<dbReference type="GO" id="GO:0000902">
    <property type="term" value="P:cell morphogenesis"/>
    <property type="evidence" value="ECO:0007669"/>
    <property type="project" value="UniProtKB-UniRule"/>
</dbReference>
<keyword evidence="5 18" id="KW-0808">Transferase</keyword>
<keyword evidence="12 18" id="KW-0511">Multifunctional enzyme</keyword>
<dbReference type="GO" id="GO:0008360">
    <property type="term" value="P:regulation of cell shape"/>
    <property type="evidence" value="ECO:0007669"/>
    <property type="project" value="UniProtKB-KW"/>
</dbReference>
<keyword evidence="4 18" id="KW-0963">Cytoplasm</keyword>
<feature type="binding site" evidence="18">
    <location>
        <position position="365"/>
    </location>
    <ligand>
        <name>acetyl-CoA</name>
        <dbReference type="ChEBI" id="CHEBI:57288"/>
    </ligand>
</feature>
<dbReference type="SUPFAM" id="SSF51161">
    <property type="entry name" value="Trimeric LpxA-like enzymes"/>
    <property type="match status" value="1"/>
</dbReference>
<comment type="cofactor">
    <cofactor evidence="18">
        <name>Mg(2+)</name>
        <dbReference type="ChEBI" id="CHEBI:18420"/>
    </cofactor>
    <text evidence="18">Binds 1 Mg(2+) ion per subunit.</text>
</comment>
<keyword evidence="7 18" id="KW-0479">Metal-binding</keyword>
<dbReference type="GO" id="GO:0009245">
    <property type="term" value="P:lipid A biosynthetic process"/>
    <property type="evidence" value="ECO:0007669"/>
    <property type="project" value="UniProtKB-UniRule"/>
</dbReference>
<dbReference type="InterPro" id="IPR050065">
    <property type="entry name" value="GlmU-like"/>
</dbReference>
<dbReference type="EMBL" id="LT960614">
    <property type="protein sequence ID" value="SON54456.1"/>
    <property type="molecule type" value="Genomic_DNA"/>
</dbReference>
<dbReference type="Pfam" id="PF00132">
    <property type="entry name" value="Hexapep"/>
    <property type="match status" value="2"/>
</dbReference>
<evidence type="ECO:0000256" key="6">
    <source>
        <dbReference type="ARBA" id="ARBA00022695"/>
    </source>
</evidence>
<evidence type="ECO:0000256" key="15">
    <source>
        <dbReference type="ARBA" id="ARBA00048247"/>
    </source>
</evidence>
<feature type="region of interest" description="N-acetyltransferase" evidence="18">
    <location>
        <begin position="253"/>
        <end position="452"/>
    </location>
</feature>
<dbReference type="Pfam" id="PF12804">
    <property type="entry name" value="NTP_transf_3"/>
    <property type="match status" value="1"/>
</dbReference>
<comment type="similarity">
    <text evidence="3 18">In the N-terminal section; belongs to the N-acetylglucosamine-1-phosphate uridyltransferase family.</text>
</comment>
<comment type="catalytic activity">
    <reaction evidence="15 18">
        <text>alpha-D-glucosamine 1-phosphate + acetyl-CoA = N-acetyl-alpha-D-glucosamine 1-phosphate + CoA + H(+)</text>
        <dbReference type="Rhea" id="RHEA:13725"/>
        <dbReference type="ChEBI" id="CHEBI:15378"/>
        <dbReference type="ChEBI" id="CHEBI:57287"/>
        <dbReference type="ChEBI" id="CHEBI:57288"/>
        <dbReference type="ChEBI" id="CHEBI:57776"/>
        <dbReference type="ChEBI" id="CHEBI:58516"/>
        <dbReference type="EC" id="2.3.1.157"/>
    </reaction>
</comment>
<dbReference type="CDD" id="cd03353">
    <property type="entry name" value="LbH_GlmU_C"/>
    <property type="match status" value="1"/>
</dbReference>
<comment type="caution">
    <text evidence="18">Lacks conserved residue(s) required for the propagation of feature annotation.</text>
</comment>
<feature type="region of interest" description="Pyrophosphorylase" evidence="18">
    <location>
        <begin position="1"/>
        <end position="231"/>
    </location>
</feature>
<dbReference type="CDD" id="cd02540">
    <property type="entry name" value="GT2_GlmU_N_bac"/>
    <property type="match status" value="1"/>
</dbReference>
<dbReference type="GO" id="GO:0009252">
    <property type="term" value="P:peptidoglycan biosynthetic process"/>
    <property type="evidence" value="ECO:0007669"/>
    <property type="project" value="UniProtKB-UniRule"/>
</dbReference>
<gene>
    <name evidence="20" type="primary">glmU_2</name>
    <name evidence="18" type="synonym">glmU</name>
    <name evidence="20" type="ORF">HDIA_0915</name>
</gene>
<dbReference type="Gene3D" id="3.90.550.10">
    <property type="entry name" value="Spore Coat Polysaccharide Biosynthesis Protein SpsA, Chain A"/>
    <property type="match status" value="1"/>
</dbReference>
<evidence type="ECO:0000256" key="17">
    <source>
        <dbReference type="ARBA" id="ARBA00049628"/>
    </source>
</evidence>
<dbReference type="InterPro" id="IPR001451">
    <property type="entry name" value="Hexapep"/>
</dbReference>
<dbReference type="GO" id="GO:0006048">
    <property type="term" value="P:UDP-N-acetylglucosamine biosynthetic process"/>
    <property type="evidence" value="ECO:0007669"/>
    <property type="project" value="UniProtKB-UniPathway"/>
</dbReference>
<dbReference type="InterPro" id="IPR038009">
    <property type="entry name" value="GlmU_C_LbH"/>
</dbReference>
<feature type="binding site" evidence="18">
    <location>
        <position position="172"/>
    </location>
    <ligand>
        <name>UDP-N-acetyl-alpha-D-glucosamine</name>
        <dbReference type="ChEBI" id="CHEBI:57705"/>
    </ligand>
</feature>
<dbReference type="GO" id="GO:0003977">
    <property type="term" value="F:UDP-N-acetylglucosamine diphosphorylase activity"/>
    <property type="evidence" value="ECO:0007669"/>
    <property type="project" value="UniProtKB-UniRule"/>
</dbReference>
<feature type="active site" description="Proton acceptor" evidence="18">
    <location>
        <position position="348"/>
    </location>
</feature>
<dbReference type="Gene3D" id="2.160.10.10">
    <property type="entry name" value="Hexapeptide repeat proteins"/>
    <property type="match status" value="1"/>
</dbReference>